<dbReference type="Pfam" id="PF13649">
    <property type="entry name" value="Methyltransf_25"/>
    <property type="match status" value="1"/>
</dbReference>
<dbReference type="InterPro" id="IPR029063">
    <property type="entry name" value="SAM-dependent_MTases_sf"/>
</dbReference>
<keyword evidence="1 3" id="KW-0808">Transferase</keyword>
<dbReference type="SUPFAM" id="SSF53335">
    <property type="entry name" value="S-adenosyl-L-methionine-dependent methyltransferases"/>
    <property type="match status" value="1"/>
</dbReference>
<accession>A0A833NSU3</accession>
<gene>
    <name evidence="3" type="ORF">FD145_156</name>
</gene>
<evidence type="ECO:0000259" key="2">
    <source>
        <dbReference type="Pfam" id="PF13649"/>
    </source>
</evidence>
<dbReference type="CDD" id="cd02440">
    <property type="entry name" value="AdoMet_MTases"/>
    <property type="match status" value="1"/>
</dbReference>
<evidence type="ECO:0000256" key="1">
    <source>
        <dbReference type="ARBA" id="ARBA00022679"/>
    </source>
</evidence>
<dbReference type="Proteomes" id="UP000488506">
    <property type="component" value="Unassembled WGS sequence"/>
</dbReference>
<sequence length="209" mass="24376">MKDKQIQYYESLFKQHGDHYLSLDWKSPESQGIRYRVFEDLINMVDKKSDLSVLDVGCGLGHLYDYLKKAGYNLKYTGYDISPKLIEAAKNKFPSARFEVKDILADKSPGRFDFIFCCGALNISFEEKSHHLEFIRSMLLRMFELCNIAVGANFLSSQAVYHLPDDSFREPQYFYSKPEEIVSFAKGMSNRFILRHDYHPGDFTIYIIK</sequence>
<dbReference type="InterPro" id="IPR041698">
    <property type="entry name" value="Methyltransf_25"/>
</dbReference>
<comment type="caution">
    <text evidence="3">The sequence shown here is derived from an EMBL/GenBank/DDBJ whole genome shotgun (WGS) entry which is preliminary data.</text>
</comment>
<evidence type="ECO:0000313" key="4">
    <source>
        <dbReference type="Proteomes" id="UP000488506"/>
    </source>
</evidence>
<name>A0A833NSU3_UNCSA</name>
<evidence type="ECO:0000313" key="3">
    <source>
        <dbReference type="EMBL" id="KAF0135330.1"/>
    </source>
</evidence>
<protein>
    <submittedName>
        <fullName evidence="3">Methyltransferase family protein</fullName>
    </submittedName>
</protein>
<dbReference type="EMBL" id="WPAF01000001">
    <property type="protein sequence ID" value="KAF0135330.1"/>
    <property type="molecule type" value="Genomic_DNA"/>
</dbReference>
<keyword evidence="3" id="KW-0489">Methyltransferase</keyword>
<dbReference type="GO" id="GO:0008168">
    <property type="term" value="F:methyltransferase activity"/>
    <property type="evidence" value="ECO:0007669"/>
    <property type="project" value="UniProtKB-KW"/>
</dbReference>
<dbReference type="AlphaFoldDB" id="A0A833NSU3"/>
<organism evidence="3 4">
    <name type="scientific">Candidatus Saganbacteria bacterium</name>
    <dbReference type="NCBI Taxonomy" id="2575572"/>
    <lineage>
        <taxon>Bacteria</taxon>
        <taxon>Bacillati</taxon>
        <taxon>Saganbacteria</taxon>
    </lineage>
</organism>
<dbReference type="GO" id="GO:0032259">
    <property type="term" value="P:methylation"/>
    <property type="evidence" value="ECO:0007669"/>
    <property type="project" value="UniProtKB-KW"/>
</dbReference>
<reference evidence="3 4" key="1">
    <citation type="submission" date="2019-12" db="EMBL/GenBank/DDBJ databases">
        <authorList>
            <person name="Wolfe R."/>
            <person name="Danczak R."/>
            <person name="Wilkins M."/>
        </authorList>
    </citation>
    <scope>NUCLEOTIDE SEQUENCE [LARGE SCALE GENOMIC DNA]</scope>
    <source>
        <strain evidence="3">X2_MaxBin.013</strain>
    </source>
</reference>
<dbReference type="PANTHER" id="PTHR43861">
    <property type="entry name" value="TRANS-ACONITATE 2-METHYLTRANSFERASE-RELATED"/>
    <property type="match status" value="1"/>
</dbReference>
<feature type="domain" description="Methyltransferase" evidence="2">
    <location>
        <begin position="53"/>
        <end position="128"/>
    </location>
</feature>
<dbReference type="Gene3D" id="3.40.50.150">
    <property type="entry name" value="Vaccinia Virus protein VP39"/>
    <property type="match status" value="1"/>
</dbReference>
<proteinExistence type="predicted"/>